<comment type="caution">
    <text evidence="5">The sequence shown here is derived from an EMBL/GenBank/DDBJ whole genome shotgun (WGS) entry which is preliminary data.</text>
</comment>
<dbReference type="SUPFAM" id="SSF46894">
    <property type="entry name" value="C-terminal effector domain of the bipartite response regulators"/>
    <property type="match status" value="1"/>
</dbReference>
<organism evidence="5 6">
    <name type="scientific">Halodesulfovibrio aestuarii</name>
    <dbReference type="NCBI Taxonomy" id="126333"/>
    <lineage>
        <taxon>Bacteria</taxon>
        <taxon>Pseudomonadati</taxon>
        <taxon>Thermodesulfobacteriota</taxon>
        <taxon>Desulfovibrionia</taxon>
        <taxon>Desulfovibrionales</taxon>
        <taxon>Desulfovibrionaceae</taxon>
        <taxon>Halodesulfovibrio</taxon>
    </lineage>
</organism>
<dbReference type="Pfam" id="PF03472">
    <property type="entry name" value="Autoind_bind"/>
    <property type="match status" value="1"/>
</dbReference>
<dbReference type="PROSITE" id="PS50043">
    <property type="entry name" value="HTH_LUXR_2"/>
    <property type="match status" value="1"/>
</dbReference>
<dbReference type="InterPro" id="IPR036693">
    <property type="entry name" value="TF_LuxR_autoind-bd_dom_sf"/>
</dbReference>
<dbReference type="InterPro" id="IPR000792">
    <property type="entry name" value="Tscrpt_reg_LuxR_C"/>
</dbReference>
<evidence type="ECO:0000259" key="4">
    <source>
        <dbReference type="PROSITE" id="PS50043"/>
    </source>
</evidence>
<dbReference type="GO" id="GO:0003677">
    <property type="term" value="F:DNA binding"/>
    <property type="evidence" value="ECO:0007669"/>
    <property type="project" value="UniProtKB-KW"/>
</dbReference>
<gene>
    <name evidence="5" type="ORF">SAMN05660830_01994</name>
</gene>
<dbReference type="SMART" id="SM00421">
    <property type="entry name" value="HTH_LUXR"/>
    <property type="match status" value="1"/>
</dbReference>
<protein>
    <submittedName>
        <fullName evidence="5">Autoinducer binding domain-containing protein</fullName>
    </submittedName>
</protein>
<evidence type="ECO:0000313" key="5">
    <source>
        <dbReference type="EMBL" id="SHJ26685.1"/>
    </source>
</evidence>
<dbReference type="RefSeq" id="WP_020000066.1">
    <property type="nucleotide sequence ID" value="NZ_CP192219.1"/>
</dbReference>
<evidence type="ECO:0000256" key="2">
    <source>
        <dbReference type="ARBA" id="ARBA00023125"/>
    </source>
</evidence>
<dbReference type="Proteomes" id="UP000184001">
    <property type="component" value="Unassembled WGS sequence"/>
</dbReference>
<evidence type="ECO:0000256" key="1">
    <source>
        <dbReference type="ARBA" id="ARBA00023015"/>
    </source>
</evidence>
<accession>A0A8G2CA60</accession>
<keyword evidence="3" id="KW-0804">Transcription</keyword>
<evidence type="ECO:0000256" key="3">
    <source>
        <dbReference type="ARBA" id="ARBA00023163"/>
    </source>
</evidence>
<dbReference type="InterPro" id="IPR005143">
    <property type="entry name" value="TF_LuxR_autoind-bd_dom"/>
</dbReference>
<dbReference type="Pfam" id="PF00196">
    <property type="entry name" value="GerE"/>
    <property type="match status" value="1"/>
</dbReference>
<dbReference type="PANTHER" id="PTHR44688">
    <property type="entry name" value="DNA-BINDING TRANSCRIPTIONAL ACTIVATOR DEVR_DOSR"/>
    <property type="match status" value="1"/>
</dbReference>
<dbReference type="InterPro" id="IPR016032">
    <property type="entry name" value="Sig_transdc_resp-reg_C-effctor"/>
</dbReference>
<proteinExistence type="predicted"/>
<evidence type="ECO:0000313" key="6">
    <source>
        <dbReference type="Proteomes" id="UP000184001"/>
    </source>
</evidence>
<dbReference type="PANTHER" id="PTHR44688:SF16">
    <property type="entry name" value="DNA-BINDING TRANSCRIPTIONAL ACTIVATOR DEVR_DOSR"/>
    <property type="match status" value="1"/>
</dbReference>
<dbReference type="PRINTS" id="PR00038">
    <property type="entry name" value="HTHLUXR"/>
</dbReference>
<dbReference type="InterPro" id="IPR036388">
    <property type="entry name" value="WH-like_DNA-bd_sf"/>
</dbReference>
<name>A0A8G2CA60_9BACT</name>
<dbReference type="AlphaFoldDB" id="A0A8G2CA60"/>
<dbReference type="SUPFAM" id="SSF75516">
    <property type="entry name" value="Pheromone-binding domain of LuxR-like quorum-sensing transcription factors"/>
    <property type="match status" value="1"/>
</dbReference>
<dbReference type="EMBL" id="FQZR01000004">
    <property type="protein sequence ID" value="SHJ26685.1"/>
    <property type="molecule type" value="Genomic_DNA"/>
</dbReference>
<keyword evidence="2" id="KW-0238">DNA-binding</keyword>
<dbReference type="Gene3D" id="3.30.450.80">
    <property type="entry name" value="Transcription factor LuxR-like, autoinducer-binding domain"/>
    <property type="match status" value="1"/>
</dbReference>
<sequence length="241" mass="27047">MNETLHGILKTIITTESPDYLWEKFVSYTKHMGVAQIHTWFSNSNKNITYFSTLPDWCQNRYIQHGMFEYDQVLPQPLTANGPLLYGCNKEIHNPLLCKKARELIQMATSEFNYGSGITMPSFYNNKCIGGICICFPETVSQLNDVPTDKVLELLLVTCTAHERLYVLTSKNTHPISLTPRQQECLTCLACGLNPQQIADKIGISHHTVKMHIDSAKERLGATTRIQAVAKALTAGLITIS</sequence>
<keyword evidence="1" id="KW-0805">Transcription regulation</keyword>
<reference evidence="5 6" key="1">
    <citation type="submission" date="2016-11" db="EMBL/GenBank/DDBJ databases">
        <authorList>
            <person name="Varghese N."/>
            <person name="Submissions S."/>
        </authorList>
    </citation>
    <scope>NUCLEOTIDE SEQUENCE [LARGE SCALE GENOMIC DNA]</scope>
    <source>
        <strain evidence="5 6">DSM 17919</strain>
    </source>
</reference>
<feature type="domain" description="HTH luxR-type" evidence="4">
    <location>
        <begin position="171"/>
        <end position="236"/>
    </location>
</feature>
<dbReference type="GO" id="GO:0006355">
    <property type="term" value="P:regulation of DNA-templated transcription"/>
    <property type="evidence" value="ECO:0007669"/>
    <property type="project" value="InterPro"/>
</dbReference>
<dbReference type="Gene3D" id="1.10.10.10">
    <property type="entry name" value="Winged helix-like DNA-binding domain superfamily/Winged helix DNA-binding domain"/>
    <property type="match status" value="1"/>
</dbReference>
<dbReference type="CDD" id="cd06170">
    <property type="entry name" value="LuxR_C_like"/>
    <property type="match status" value="1"/>
</dbReference>